<proteinExistence type="inferred from homology"/>
<evidence type="ECO:0000313" key="7">
    <source>
        <dbReference type="Proteomes" id="UP000194236"/>
    </source>
</evidence>
<dbReference type="FunFam" id="3.40.605.10:FF:000007">
    <property type="entry name" value="NAD/NADP-dependent betaine aldehyde dehydrogenase"/>
    <property type="match status" value="1"/>
</dbReference>
<evidence type="ECO:0000259" key="5">
    <source>
        <dbReference type="Pfam" id="PF00171"/>
    </source>
</evidence>
<dbReference type="OrthoDB" id="310895at2759"/>
<dbReference type="InterPro" id="IPR029510">
    <property type="entry name" value="Ald_DH_CS_GLU"/>
</dbReference>
<dbReference type="InterPro" id="IPR015590">
    <property type="entry name" value="Aldehyde_DH_dom"/>
</dbReference>
<comment type="similarity">
    <text evidence="1 4">Belongs to the aldehyde dehydrogenase family.</text>
</comment>
<feature type="domain" description="Aldehyde dehydrogenase" evidence="5">
    <location>
        <begin position="28"/>
        <end position="495"/>
    </location>
</feature>
<dbReference type="SUPFAM" id="SSF53720">
    <property type="entry name" value="ALDH-like"/>
    <property type="match status" value="1"/>
</dbReference>
<dbReference type="PANTHER" id="PTHR11699">
    <property type="entry name" value="ALDEHYDE DEHYDROGENASE-RELATED"/>
    <property type="match status" value="1"/>
</dbReference>
<evidence type="ECO:0000256" key="4">
    <source>
        <dbReference type="RuleBase" id="RU003345"/>
    </source>
</evidence>
<dbReference type="PROSITE" id="PS00070">
    <property type="entry name" value="ALDEHYDE_DEHYDR_CYS"/>
    <property type="match status" value="1"/>
</dbReference>
<dbReference type="Gene3D" id="3.40.309.10">
    <property type="entry name" value="Aldehyde Dehydrogenase, Chain A, domain 2"/>
    <property type="match status" value="1"/>
</dbReference>
<keyword evidence="7" id="KW-1185">Reference proteome</keyword>
<dbReference type="FunFam" id="3.40.309.10:FF:000001">
    <property type="entry name" value="Mitochondrial aldehyde dehydrogenase 2"/>
    <property type="match status" value="1"/>
</dbReference>
<name>A0A1Y3BTY4_EURMA</name>
<sequence length="508" mass="56028">MASTSFDLPNIKFTQLFIDGQFCNSIKGQTFESICPYTDHPIARLQQATSEDVDRTVLVARRAFNEWKSVPAPERGKYLYRLADLIEQHHQHIAALDSLENGIPIREMLHTSYASAEIFRFYAGIADKIKGETLPTACGDDLMTMTVRMPLGVCAIIIPWNSPTLMLAKTVAPSLAAGNTVIVKPAEQTSLSALFIAHLSTLIDGFPRGIFNVLTGDGPGVGVPLAEHMDIDKITFTGSTEVGQSIMAASARTNLKRVTLELGGKNPLVVFDDVPDVEKAAKLATNAIFVSNGQVCCCGSRTYVQEKIYDQFVEACVRFARDRIVGNPLDTDTEHGPQVDKQSIDKIMRMIQSGIEQGARLMVGGKPGTVKSLPAGQNASSRYFIQPTVFADVNEQMQIGCEEIFGPVQCIMKFKTLDEIIERANRNKYGLGAGVITTKINRALRFAREVRAGTCWVNCFFVVRPQTPFGGFRMSGFGREFGEEAMKEYMETKTISINLRMNDEYLFG</sequence>
<gene>
    <name evidence="6" type="ORF">BLA29_000365</name>
</gene>
<dbReference type="InterPro" id="IPR016163">
    <property type="entry name" value="Ald_DH_C"/>
</dbReference>
<reference evidence="6 7" key="1">
    <citation type="submission" date="2017-03" db="EMBL/GenBank/DDBJ databases">
        <title>Genome Survey of Euroglyphus maynei.</title>
        <authorList>
            <person name="Arlian L.G."/>
            <person name="Morgan M.S."/>
            <person name="Rider S.D."/>
        </authorList>
    </citation>
    <scope>NUCLEOTIDE SEQUENCE [LARGE SCALE GENOMIC DNA]</scope>
    <source>
        <strain evidence="6">Arlian Lab</strain>
        <tissue evidence="6">Whole body</tissue>
    </source>
</reference>
<organism evidence="6 7">
    <name type="scientific">Euroglyphus maynei</name>
    <name type="common">Mayne's house dust mite</name>
    <dbReference type="NCBI Taxonomy" id="6958"/>
    <lineage>
        <taxon>Eukaryota</taxon>
        <taxon>Metazoa</taxon>
        <taxon>Ecdysozoa</taxon>
        <taxon>Arthropoda</taxon>
        <taxon>Chelicerata</taxon>
        <taxon>Arachnida</taxon>
        <taxon>Acari</taxon>
        <taxon>Acariformes</taxon>
        <taxon>Sarcoptiformes</taxon>
        <taxon>Astigmata</taxon>
        <taxon>Psoroptidia</taxon>
        <taxon>Analgoidea</taxon>
        <taxon>Pyroglyphidae</taxon>
        <taxon>Pyroglyphinae</taxon>
        <taxon>Euroglyphus</taxon>
    </lineage>
</organism>
<dbReference type="EMBL" id="MUJZ01003682">
    <property type="protein sequence ID" value="OTF83448.1"/>
    <property type="molecule type" value="Genomic_DNA"/>
</dbReference>
<keyword evidence="2 4" id="KW-0560">Oxidoreductase</keyword>
<dbReference type="Pfam" id="PF00171">
    <property type="entry name" value="Aldedh"/>
    <property type="match status" value="1"/>
</dbReference>
<dbReference type="GO" id="GO:0016620">
    <property type="term" value="F:oxidoreductase activity, acting on the aldehyde or oxo group of donors, NAD or NADP as acceptor"/>
    <property type="evidence" value="ECO:0007669"/>
    <property type="project" value="InterPro"/>
</dbReference>
<dbReference type="InterPro" id="IPR016160">
    <property type="entry name" value="Ald_DH_CS_CYS"/>
</dbReference>
<evidence type="ECO:0000256" key="2">
    <source>
        <dbReference type="ARBA" id="ARBA00023002"/>
    </source>
</evidence>
<accession>A0A1Y3BTY4</accession>
<dbReference type="Gene3D" id="3.40.605.10">
    <property type="entry name" value="Aldehyde Dehydrogenase, Chain A, domain 1"/>
    <property type="match status" value="1"/>
</dbReference>
<dbReference type="InterPro" id="IPR016161">
    <property type="entry name" value="Ald_DH/histidinol_DH"/>
</dbReference>
<comment type="caution">
    <text evidence="6">The sequence shown here is derived from an EMBL/GenBank/DDBJ whole genome shotgun (WGS) entry which is preliminary data.</text>
</comment>
<evidence type="ECO:0000313" key="6">
    <source>
        <dbReference type="EMBL" id="OTF83448.1"/>
    </source>
</evidence>
<protein>
    <recommendedName>
        <fullName evidence="5">Aldehyde dehydrogenase domain-containing protein</fullName>
    </recommendedName>
</protein>
<feature type="active site" evidence="3">
    <location>
        <position position="261"/>
    </location>
</feature>
<dbReference type="InterPro" id="IPR016162">
    <property type="entry name" value="Ald_DH_N"/>
</dbReference>
<dbReference type="PROSITE" id="PS00687">
    <property type="entry name" value="ALDEHYDE_DEHYDR_GLU"/>
    <property type="match status" value="1"/>
</dbReference>
<dbReference type="AlphaFoldDB" id="A0A1Y3BTY4"/>
<dbReference type="Proteomes" id="UP000194236">
    <property type="component" value="Unassembled WGS sequence"/>
</dbReference>
<evidence type="ECO:0000256" key="1">
    <source>
        <dbReference type="ARBA" id="ARBA00009986"/>
    </source>
</evidence>
<evidence type="ECO:0000256" key="3">
    <source>
        <dbReference type="PROSITE-ProRule" id="PRU10007"/>
    </source>
</evidence>